<evidence type="ECO:0000256" key="2">
    <source>
        <dbReference type="ARBA" id="ARBA00010588"/>
    </source>
</evidence>
<keyword evidence="12" id="KW-1185">Reference proteome</keyword>
<feature type="compositionally biased region" description="Basic and acidic residues" evidence="10">
    <location>
        <begin position="66"/>
        <end position="79"/>
    </location>
</feature>
<evidence type="ECO:0000256" key="1">
    <source>
        <dbReference type="ARBA" id="ARBA00004319"/>
    </source>
</evidence>
<keyword evidence="8" id="KW-0811">Translocation</keyword>
<dbReference type="SUPFAM" id="SSF48371">
    <property type="entry name" value="ARM repeat"/>
    <property type="match status" value="1"/>
</dbReference>
<feature type="chain" id="PRO_5042523709" description="Nucleotide exchange factor SIL1" evidence="11">
    <location>
        <begin position="21"/>
        <end position="465"/>
    </location>
</feature>
<dbReference type="InterPro" id="IPR016024">
    <property type="entry name" value="ARM-type_fold"/>
</dbReference>
<dbReference type="GO" id="GO:0000774">
    <property type="term" value="F:adenyl-nucleotide exchange factor activity"/>
    <property type="evidence" value="ECO:0007669"/>
    <property type="project" value="TreeGrafter"/>
</dbReference>
<dbReference type="InterPro" id="IPR050693">
    <property type="entry name" value="Hsp70_NEF-Inhibitors"/>
</dbReference>
<keyword evidence="7" id="KW-0653">Protein transport</keyword>
<evidence type="ECO:0000313" key="12">
    <source>
        <dbReference type="Proteomes" id="UP000695007"/>
    </source>
</evidence>
<dbReference type="GO" id="GO:0005788">
    <property type="term" value="C:endoplasmic reticulum lumen"/>
    <property type="evidence" value="ECO:0007669"/>
    <property type="project" value="UniProtKB-SubCell"/>
</dbReference>
<protein>
    <recommendedName>
        <fullName evidence="3">Nucleotide exchange factor SIL1</fullName>
    </recommendedName>
</protein>
<name>A0AAJ6YWD3_9HYME</name>
<feature type="region of interest" description="Disordered" evidence="10">
    <location>
        <begin position="66"/>
        <end position="99"/>
    </location>
</feature>
<gene>
    <name evidence="13" type="primary">LOC105368305</name>
</gene>
<dbReference type="Proteomes" id="UP000695007">
    <property type="component" value="Unplaced"/>
</dbReference>
<dbReference type="RefSeq" id="XP_011505593.1">
    <property type="nucleotide sequence ID" value="XM_011507291.1"/>
</dbReference>
<proteinExistence type="inferred from homology"/>
<feature type="compositionally biased region" description="Basic and acidic residues" evidence="10">
    <location>
        <begin position="88"/>
        <end position="99"/>
    </location>
</feature>
<evidence type="ECO:0000256" key="9">
    <source>
        <dbReference type="ARBA" id="ARBA00023180"/>
    </source>
</evidence>
<evidence type="ECO:0000256" key="10">
    <source>
        <dbReference type="SAM" id="MobiDB-lite"/>
    </source>
</evidence>
<dbReference type="AlphaFoldDB" id="A0AAJ6YWD3"/>
<evidence type="ECO:0000256" key="5">
    <source>
        <dbReference type="ARBA" id="ARBA00022729"/>
    </source>
</evidence>
<sequence length="465" mass="53618">MRYFTSLLLVIFYFTVSAIAIDSNKNVSVFLPTKDWQTVKKGTLIPPGLHVRHNLQTGVTEAKLMDEKQVENSEEKPSKSEQNSLTIHPDKPLINEENDVKKGEQNDRVNINFDELKGLLKEMNSGDTGTLLQSEYINKDQPERRKKFKHYSELKEELETLNMNISTDSEVLTSLFNEFESYKEFIITDNLDTIKIQDVLEILNNIEYLIHQIDNAQIFSDMGGMSKIISPCLNSTNSEVKAEALKLLGAAVQSNPKVQFKALENDYVQKLLHMLSVNNKIEVKSRCLFALGALVRHFPAAQKTLVNNGGLEIFGKLLTDGHFQIQIRVMNLVNDLTIERKHLNEIEDDKQKLKIKEYNLTNFEHKLLMQKYCQNLVDLMIKSLKINSEIDDFHEIVYESMITLSVICKNEYIDKKEVLLREIQKLLITYRDSSKINENNVNLNSSQQNLLEKLQNIISKRHDEL</sequence>
<dbReference type="GeneID" id="105368305"/>
<evidence type="ECO:0000256" key="8">
    <source>
        <dbReference type="ARBA" id="ARBA00023010"/>
    </source>
</evidence>
<keyword evidence="9" id="KW-0325">Glycoprotein</keyword>
<organism evidence="12 13">
    <name type="scientific">Ceratosolen solmsi marchali</name>
    <dbReference type="NCBI Taxonomy" id="326594"/>
    <lineage>
        <taxon>Eukaryota</taxon>
        <taxon>Metazoa</taxon>
        <taxon>Ecdysozoa</taxon>
        <taxon>Arthropoda</taxon>
        <taxon>Hexapoda</taxon>
        <taxon>Insecta</taxon>
        <taxon>Pterygota</taxon>
        <taxon>Neoptera</taxon>
        <taxon>Endopterygota</taxon>
        <taxon>Hymenoptera</taxon>
        <taxon>Apocrita</taxon>
        <taxon>Proctotrupomorpha</taxon>
        <taxon>Chalcidoidea</taxon>
        <taxon>Agaonidae</taxon>
        <taxon>Agaoninae</taxon>
        <taxon>Ceratosolen</taxon>
    </lineage>
</organism>
<dbReference type="InterPro" id="IPR011989">
    <property type="entry name" value="ARM-like"/>
</dbReference>
<reference evidence="13" key="1">
    <citation type="submission" date="2025-08" db="UniProtKB">
        <authorList>
            <consortium name="RefSeq"/>
        </authorList>
    </citation>
    <scope>IDENTIFICATION</scope>
</reference>
<evidence type="ECO:0000256" key="3">
    <source>
        <dbReference type="ARBA" id="ARBA00015352"/>
    </source>
</evidence>
<evidence type="ECO:0000313" key="13">
    <source>
        <dbReference type="RefSeq" id="XP_011505593.1"/>
    </source>
</evidence>
<keyword evidence="4" id="KW-0813">Transport</keyword>
<keyword evidence="5 11" id="KW-0732">Signal</keyword>
<comment type="subcellular location">
    <subcellularLocation>
        <location evidence="1">Endoplasmic reticulum lumen</location>
    </subcellularLocation>
</comment>
<evidence type="ECO:0000256" key="4">
    <source>
        <dbReference type="ARBA" id="ARBA00022448"/>
    </source>
</evidence>
<evidence type="ECO:0000256" key="11">
    <source>
        <dbReference type="SAM" id="SignalP"/>
    </source>
</evidence>
<evidence type="ECO:0000256" key="6">
    <source>
        <dbReference type="ARBA" id="ARBA00022824"/>
    </source>
</evidence>
<dbReference type="PANTHER" id="PTHR19316:SF35">
    <property type="entry name" value="NUCLEOTIDE EXCHANGE FACTOR SIL1"/>
    <property type="match status" value="1"/>
</dbReference>
<evidence type="ECO:0000256" key="7">
    <source>
        <dbReference type="ARBA" id="ARBA00022927"/>
    </source>
</evidence>
<accession>A0AAJ6YWD3</accession>
<keyword evidence="6" id="KW-0256">Endoplasmic reticulum</keyword>
<dbReference type="GO" id="GO:0015031">
    <property type="term" value="P:protein transport"/>
    <property type="evidence" value="ECO:0007669"/>
    <property type="project" value="UniProtKB-KW"/>
</dbReference>
<dbReference type="PANTHER" id="PTHR19316">
    <property type="entry name" value="PROTEIN FOLDING REGULATOR"/>
    <property type="match status" value="1"/>
</dbReference>
<dbReference type="KEGG" id="csol:105368305"/>
<comment type="similarity">
    <text evidence="2">Belongs to the SIL1 family.</text>
</comment>
<dbReference type="CTD" id="64374"/>
<dbReference type="Gene3D" id="1.25.10.10">
    <property type="entry name" value="Leucine-rich Repeat Variant"/>
    <property type="match status" value="1"/>
</dbReference>
<feature type="signal peptide" evidence="11">
    <location>
        <begin position="1"/>
        <end position="20"/>
    </location>
</feature>